<evidence type="ECO:0000313" key="3">
    <source>
        <dbReference type="Proteomes" id="UP001194580"/>
    </source>
</evidence>
<gene>
    <name evidence="2" type="ORF">BGZ95_006756</name>
</gene>
<feature type="non-terminal residue" evidence="2">
    <location>
        <position position="270"/>
    </location>
</feature>
<dbReference type="SUPFAM" id="SSF81383">
    <property type="entry name" value="F-box domain"/>
    <property type="match status" value="1"/>
</dbReference>
<dbReference type="SUPFAM" id="SSF52047">
    <property type="entry name" value="RNI-like"/>
    <property type="match status" value="1"/>
</dbReference>
<dbReference type="InterPro" id="IPR036047">
    <property type="entry name" value="F-box-like_dom_sf"/>
</dbReference>
<evidence type="ECO:0008006" key="4">
    <source>
        <dbReference type="Google" id="ProtNLM"/>
    </source>
</evidence>
<sequence length="270" mass="30559">MTSPSPIDPLTHSDIVSNIIPYLKTHPKDTKTLARAARVNKAWHAIYTPALWLHVYLQGDDDYESPETFCGLNFQRQGIHIHRLEIQYLNASYFRLITVPQQQQQEQLQSGASLYPNLKSLCLISYNAPGEELCRFLKSVKSTLRQFSLHAVGIRAKNAEAVITALVTTTDSITTQGNQGGFEELKTLELGFVDHFGDLVCLRWSSLVRLLEAFPRLAMLDLTSIYLGSPVATIYSDEQEEEGEEEEEEEEEEEKEEEEEGEEGLGQRLL</sequence>
<dbReference type="EMBL" id="JAAAIL010003184">
    <property type="protein sequence ID" value="KAG0251930.1"/>
    <property type="molecule type" value="Genomic_DNA"/>
</dbReference>
<proteinExistence type="predicted"/>
<evidence type="ECO:0000256" key="1">
    <source>
        <dbReference type="SAM" id="MobiDB-lite"/>
    </source>
</evidence>
<name>A0AAD4D2E0_9FUNG</name>
<reference evidence="2" key="1">
    <citation type="journal article" date="2020" name="Fungal Divers.">
        <title>Resolving the Mortierellaceae phylogeny through synthesis of multi-gene phylogenetics and phylogenomics.</title>
        <authorList>
            <person name="Vandepol N."/>
            <person name="Liber J."/>
            <person name="Desiro A."/>
            <person name="Na H."/>
            <person name="Kennedy M."/>
            <person name="Barry K."/>
            <person name="Grigoriev I.V."/>
            <person name="Miller A.N."/>
            <person name="O'Donnell K."/>
            <person name="Stajich J.E."/>
            <person name="Bonito G."/>
        </authorList>
    </citation>
    <scope>NUCLEOTIDE SEQUENCE</scope>
    <source>
        <strain evidence="2">NRRL 28262</strain>
    </source>
</reference>
<evidence type="ECO:0000313" key="2">
    <source>
        <dbReference type="EMBL" id="KAG0251930.1"/>
    </source>
</evidence>
<dbReference type="AlphaFoldDB" id="A0AAD4D2E0"/>
<keyword evidence="3" id="KW-1185">Reference proteome</keyword>
<protein>
    <recommendedName>
        <fullName evidence="4">F-box domain-containing protein</fullName>
    </recommendedName>
</protein>
<organism evidence="2 3">
    <name type="scientific">Linnemannia exigua</name>
    <dbReference type="NCBI Taxonomy" id="604196"/>
    <lineage>
        <taxon>Eukaryota</taxon>
        <taxon>Fungi</taxon>
        <taxon>Fungi incertae sedis</taxon>
        <taxon>Mucoromycota</taxon>
        <taxon>Mortierellomycotina</taxon>
        <taxon>Mortierellomycetes</taxon>
        <taxon>Mortierellales</taxon>
        <taxon>Mortierellaceae</taxon>
        <taxon>Linnemannia</taxon>
    </lineage>
</organism>
<dbReference type="Proteomes" id="UP001194580">
    <property type="component" value="Unassembled WGS sequence"/>
</dbReference>
<feature type="compositionally biased region" description="Acidic residues" evidence="1">
    <location>
        <begin position="237"/>
        <end position="263"/>
    </location>
</feature>
<feature type="region of interest" description="Disordered" evidence="1">
    <location>
        <begin position="233"/>
        <end position="270"/>
    </location>
</feature>
<comment type="caution">
    <text evidence="2">The sequence shown here is derived from an EMBL/GenBank/DDBJ whole genome shotgun (WGS) entry which is preliminary data.</text>
</comment>
<accession>A0AAD4D2E0</accession>